<dbReference type="Proteomes" id="UP000246410">
    <property type="component" value="Unassembled WGS sequence"/>
</dbReference>
<feature type="region of interest" description="Disordered" evidence="1">
    <location>
        <begin position="1"/>
        <end position="28"/>
    </location>
</feature>
<proteinExistence type="predicted"/>
<comment type="caution">
    <text evidence="2">The sequence shown here is derived from an EMBL/GenBank/DDBJ whole genome shotgun (WGS) entry which is preliminary data.</text>
</comment>
<feature type="region of interest" description="Disordered" evidence="1">
    <location>
        <begin position="338"/>
        <end position="358"/>
    </location>
</feature>
<sequence>MPDSDRPDGHLETPRAPGPSSQAADDPADPAVDAELIAVIERWNPQGVALLRAVGQVGPGTGSGVALYAVDDANTTLLRTELARFEPRIDLVDPAAPDPAAALVLFDAGSVIGADMLALIERLRAANRPLVLAMNGFHAYADWQAIRERSLALLADRGCADLEIIAVSARLAAAARAADDSALLDRSGLAGLHATLAAATAQLPADSPQRRAAVLTRAIADTRARVTEQITALRSGAEAARIREERVAQLAERDGGRQTGLASVRSQVQLARVDLTTEVGAMVRSLHTRSRAELDRCDRAALREYPRRLQQATTELATAVDLSIDDRVLETARRIGTAAPAARRHDPAPRLGPDPDPRHRGVEDHLMIAVGASVGVGLGRLVVAPLSLVPALDVATVPVTLLLGAGAAYWVVRARGQLAERNHMAQWVAEALVNTKAQLEQRVAAVLVDVEAELAEHVVRESTARAVAVDRRVAELDALARRLAAERPAQLAACERDLAVLDRAAAATIV</sequence>
<keyword evidence="3" id="KW-1185">Reference proteome</keyword>
<evidence type="ECO:0000313" key="3">
    <source>
        <dbReference type="Proteomes" id="UP000246410"/>
    </source>
</evidence>
<feature type="compositionally biased region" description="Basic and acidic residues" evidence="1">
    <location>
        <begin position="343"/>
        <end position="358"/>
    </location>
</feature>
<feature type="compositionally biased region" description="Low complexity" evidence="1">
    <location>
        <begin position="18"/>
        <end position="28"/>
    </location>
</feature>
<feature type="compositionally biased region" description="Basic and acidic residues" evidence="1">
    <location>
        <begin position="1"/>
        <end position="13"/>
    </location>
</feature>
<reference evidence="2 3" key="1">
    <citation type="submission" date="2018-05" db="EMBL/GenBank/DDBJ databases">
        <title>Genomic Encyclopedia of Type Strains, Phase IV (KMG-IV): sequencing the most valuable type-strain genomes for metagenomic binning, comparative biology and taxonomic classification.</title>
        <authorList>
            <person name="Goeker M."/>
        </authorList>
    </citation>
    <scope>NUCLEOTIDE SEQUENCE [LARGE SCALE GENOMIC DNA]</scope>
    <source>
        <strain evidence="2 3">DSM 44717</strain>
    </source>
</reference>
<name>A0A317NLJ9_9NOCA</name>
<dbReference type="EMBL" id="QGTL01000004">
    <property type="protein sequence ID" value="PWV76070.1"/>
    <property type="molecule type" value="Genomic_DNA"/>
</dbReference>
<organism evidence="2 3">
    <name type="scientific">Nocardia neocaledoniensis</name>
    <dbReference type="NCBI Taxonomy" id="236511"/>
    <lineage>
        <taxon>Bacteria</taxon>
        <taxon>Bacillati</taxon>
        <taxon>Actinomycetota</taxon>
        <taxon>Actinomycetes</taxon>
        <taxon>Mycobacteriales</taxon>
        <taxon>Nocardiaceae</taxon>
        <taxon>Nocardia</taxon>
    </lineage>
</organism>
<evidence type="ECO:0008006" key="4">
    <source>
        <dbReference type="Google" id="ProtNLM"/>
    </source>
</evidence>
<evidence type="ECO:0000313" key="2">
    <source>
        <dbReference type="EMBL" id="PWV76070.1"/>
    </source>
</evidence>
<protein>
    <recommendedName>
        <fullName evidence="4">Dynamin family protein</fullName>
    </recommendedName>
</protein>
<evidence type="ECO:0000256" key="1">
    <source>
        <dbReference type="SAM" id="MobiDB-lite"/>
    </source>
</evidence>
<gene>
    <name evidence="2" type="ORF">DFR69_104172</name>
</gene>
<accession>A0A317NLJ9</accession>
<dbReference type="AlphaFoldDB" id="A0A317NLJ9"/>
<dbReference type="RefSeq" id="WP_244198229.1">
    <property type="nucleotide sequence ID" value="NZ_QGTL01000004.1"/>
</dbReference>